<dbReference type="InterPro" id="IPR011711">
    <property type="entry name" value="GntR_C"/>
</dbReference>
<reference evidence="5 6" key="1">
    <citation type="submission" date="2024-02" db="EMBL/GenBank/DDBJ databases">
        <title>Genome analysis and characterization of Microbaculum marinisediminis sp. nov., isolated from marine sediment.</title>
        <authorList>
            <person name="Du Z.-J."/>
            <person name="Ye Y.-Q."/>
            <person name="Zhang Z.-R."/>
            <person name="Yuan S.-M."/>
            <person name="Zhang X.-Y."/>
        </authorList>
    </citation>
    <scope>NUCLEOTIDE SEQUENCE [LARGE SCALE GENOMIC DNA]</scope>
    <source>
        <strain evidence="5 6">SDUM1044001</strain>
    </source>
</reference>
<accession>A0AAW9RIH1</accession>
<dbReference type="SUPFAM" id="SSF48008">
    <property type="entry name" value="GntR ligand-binding domain-like"/>
    <property type="match status" value="1"/>
</dbReference>
<dbReference type="Pfam" id="PF07729">
    <property type="entry name" value="FCD"/>
    <property type="match status" value="1"/>
</dbReference>
<evidence type="ECO:0000313" key="5">
    <source>
        <dbReference type="EMBL" id="MEJ8573507.1"/>
    </source>
</evidence>
<protein>
    <submittedName>
        <fullName evidence="5">GntR family transcriptional regulator</fullName>
    </submittedName>
</protein>
<evidence type="ECO:0000256" key="2">
    <source>
        <dbReference type="ARBA" id="ARBA00023125"/>
    </source>
</evidence>
<dbReference type="InterPro" id="IPR008920">
    <property type="entry name" value="TF_FadR/GntR_C"/>
</dbReference>
<name>A0AAW9RIH1_9HYPH</name>
<dbReference type="InterPro" id="IPR036388">
    <property type="entry name" value="WH-like_DNA-bd_sf"/>
</dbReference>
<dbReference type="SMART" id="SM00895">
    <property type="entry name" value="FCD"/>
    <property type="match status" value="1"/>
</dbReference>
<dbReference type="EMBL" id="JAZHOF010000008">
    <property type="protein sequence ID" value="MEJ8573507.1"/>
    <property type="molecule type" value="Genomic_DNA"/>
</dbReference>
<dbReference type="PANTHER" id="PTHR43537">
    <property type="entry name" value="TRANSCRIPTIONAL REGULATOR, GNTR FAMILY"/>
    <property type="match status" value="1"/>
</dbReference>
<comment type="caution">
    <text evidence="5">The sequence shown here is derived from an EMBL/GenBank/DDBJ whole genome shotgun (WGS) entry which is preliminary data.</text>
</comment>
<evidence type="ECO:0000259" key="4">
    <source>
        <dbReference type="PROSITE" id="PS50949"/>
    </source>
</evidence>
<dbReference type="PANTHER" id="PTHR43537:SF39">
    <property type="entry name" value="HTH-TYPE TRANSCRIPTIONAL REGULATOR MCBR"/>
    <property type="match status" value="1"/>
</dbReference>
<dbReference type="InterPro" id="IPR036390">
    <property type="entry name" value="WH_DNA-bd_sf"/>
</dbReference>
<dbReference type="PROSITE" id="PS50949">
    <property type="entry name" value="HTH_GNTR"/>
    <property type="match status" value="1"/>
</dbReference>
<dbReference type="SUPFAM" id="SSF46785">
    <property type="entry name" value="Winged helix' DNA-binding domain"/>
    <property type="match status" value="1"/>
</dbReference>
<dbReference type="Pfam" id="PF00392">
    <property type="entry name" value="GntR"/>
    <property type="match status" value="1"/>
</dbReference>
<proteinExistence type="predicted"/>
<evidence type="ECO:0000256" key="3">
    <source>
        <dbReference type="ARBA" id="ARBA00023163"/>
    </source>
</evidence>
<dbReference type="RefSeq" id="WP_340331210.1">
    <property type="nucleotide sequence ID" value="NZ_JAZHOF010000008.1"/>
</dbReference>
<keyword evidence="6" id="KW-1185">Reference proteome</keyword>
<keyword evidence="2" id="KW-0238">DNA-binding</keyword>
<dbReference type="GO" id="GO:0003700">
    <property type="term" value="F:DNA-binding transcription factor activity"/>
    <property type="evidence" value="ECO:0007669"/>
    <property type="project" value="InterPro"/>
</dbReference>
<gene>
    <name evidence="5" type="ORF">V3328_18605</name>
</gene>
<dbReference type="CDD" id="cd07377">
    <property type="entry name" value="WHTH_GntR"/>
    <property type="match status" value="1"/>
</dbReference>
<evidence type="ECO:0000313" key="6">
    <source>
        <dbReference type="Proteomes" id="UP001378188"/>
    </source>
</evidence>
<dbReference type="InterPro" id="IPR000524">
    <property type="entry name" value="Tscrpt_reg_HTH_GntR"/>
</dbReference>
<dbReference type="GO" id="GO:0003677">
    <property type="term" value="F:DNA binding"/>
    <property type="evidence" value="ECO:0007669"/>
    <property type="project" value="UniProtKB-KW"/>
</dbReference>
<sequence length="227" mass="24637">MTSTTATRAELPGVAKIPRETLQDRVYRQLTDLILNGEIPPGQLVTIQGIADAFGTSAMPVREALKRLASANVLTVVSGRSIGIPLLTAERLSDLRRVRREIEPIAAEWAIGNVTPAMISGLNAHLQAMDTAIAAGDIKAFLRGNRAFHFAIYTAAGSPALDAIIETLWLQISPYFHMLYDSGNYPVANREHRSMVDALEAGDRKALRGSVCRDIDMAYEVLIGLLA</sequence>
<feature type="domain" description="HTH gntR-type" evidence="4">
    <location>
        <begin position="20"/>
        <end position="87"/>
    </location>
</feature>
<dbReference type="Gene3D" id="1.10.10.10">
    <property type="entry name" value="Winged helix-like DNA-binding domain superfamily/Winged helix DNA-binding domain"/>
    <property type="match status" value="1"/>
</dbReference>
<dbReference type="SMART" id="SM00345">
    <property type="entry name" value="HTH_GNTR"/>
    <property type="match status" value="1"/>
</dbReference>
<dbReference type="Gene3D" id="1.20.120.530">
    <property type="entry name" value="GntR ligand-binding domain-like"/>
    <property type="match status" value="1"/>
</dbReference>
<evidence type="ECO:0000256" key="1">
    <source>
        <dbReference type="ARBA" id="ARBA00023015"/>
    </source>
</evidence>
<organism evidence="5 6">
    <name type="scientific">Microbaculum marinum</name>
    <dbReference type="NCBI Taxonomy" id="1764581"/>
    <lineage>
        <taxon>Bacteria</taxon>
        <taxon>Pseudomonadati</taxon>
        <taxon>Pseudomonadota</taxon>
        <taxon>Alphaproteobacteria</taxon>
        <taxon>Hyphomicrobiales</taxon>
        <taxon>Tepidamorphaceae</taxon>
        <taxon>Microbaculum</taxon>
    </lineage>
</organism>
<dbReference type="Proteomes" id="UP001378188">
    <property type="component" value="Unassembled WGS sequence"/>
</dbReference>
<dbReference type="AlphaFoldDB" id="A0AAW9RIH1"/>
<keyword evidence="1" id="KW-0805">Transcription regulation</keyword>
<keyword evidence="3" id="KW-0804">Transcription</keyword>